<dbReference type="EMBL" id="CAKOFQ010007400">
    <property type="protein sequence ID" value="CAH2000307.1"/>
    <property type="molecule type" value="Genomic_DNA"/>
</dbReference>
<evidence type="ECO:0000256" key="1">
    <source>
        <dbReference type="SAM" id="MobiDB-lite"/>
    </source>
</evidence>
<feature type="compositionally biased region" description="Basic and acidic residues" evidence="1">
    <location>
        <begin position="123"/>
        <end position="132"/>
    </location>
</feature>
<dbReference type="AlphaFoldDB" id="A0A9P0LNP6"/>
<accession>A0A9P0LNP6</accession>
<sequence length="132" mass="14933">MLVGWLSDAGRLISDIHHEESTCRRNLVSVDVDKQLRGTQTNVTVDGWLFVQNLGGRLKAAREMEKLSSNLKPKAVNARSTASVNFKSLSRANVKGYRGRPKYSRKTRSLEVKNTRKISSSTKENRPIYRTN</sequence>
<gene>
    <name evidence="2" type="ORF">ACAOBT_LOCUS25484</name>
</gene>
<protein>
    <submittedName>
        <fullName evidence="2">Uncharacterized protein</fullName>
    </submittedName>
</protein>
<keyword evidence="3" id="KW-1185">Reference proteome</keyword>
<dbReference type="OrthoDB" id="6767550at2759"/>
<comment type="caution">
    <text evidence="2">The sequence shown here is derived from an EMBL/GenBank/DDBJ whole genome shotgun (WGS) entry which is preliminary data.</text>
</comment>
<dbReference type="Proteomes" id="UP001152888">
    <property type="component" value="Unassembled WGS sequence"/>
</dbReference>
<name>A0A9P0LNP6_ACAOB</name>
<reference evidence="2" key="1">
    <citation type="submission" date="2022-03" db="EMBL/GenBank/DDBJ databases">
        <authorList>
            <person name="Sayadi A."/>
        </authorList>
    </citation>
    <scope>NUCLEOTIDE SEQUENCE</scope>
</reference>
<organism evidence="2 3">
    <name type="scientific">Acanthoscelides obtectus</name>
    <name type="common">Bean weevil</name>
    <name type="synonym">Bruchus obtectus</name>
    <dbReference type="NCBI Taxonomy" id="200917"/>
    <lineage>
        <taxon>Eukaryota</taxon>
        <taxon>Metazoa</taxon>
        <taxon>Ecdysozoa</taxon>
        <taxon>Arthropoda</taxon>
        <taxon>Hexapoda</taxon>
        <taxon>Insecta</taxon>
        <taxon>Pterygota</taxon>
        <taxon>Neoptera</taxon>
        <taxon>Endopterygota</taxon>
        <taxon>Coleoptera</taxon>
        <taxon>Polyphaga</taxon>
        <taxon>Cucujiformia</taxon>
        <taxon>Chrysomeloidea</taxon>
        <taxon>Chrysomelidae</taxon>
        <taxon>Bruchinae</taxon>
        <taxon>Bruchini</taxon>
        <taxon>Acanthoscelides</taxon>
    </lineage>
</organism>
<evidence type="ECO:0000313" key="2">
    <source>
        <dbReference type="EMBL" id="CAH2000307.1"/>
    </source>
</evidence>
<evidence type="ECO:0000313" key="3">
    <source>
        <dbReference type="Proteomes" id="UP001152888"/>
    </source>
</evidence>
<feature type="region of interest" description="Disordered" evidence="1">
    <location>
        <begin position="95"/>
        <end position="132"/>
    </location>
</feature>
<feature type="compositionally biased region" description="Basic residues" evidence="1">
    <location>
        <begin position="97"/>
        <end position="107"/>
    </location>
</feature>
<proteinExistence type="predicted"/>